<evidence type="ECO:0000313" key="2">
    <source>
        <dbReference type="EMBL" id="CAG8589942.1"/>
    </source>
</evidence>
<dbReference type="InterPro" id="IPR008928">
    <property type="entry name" value="6-hairpin_glycosidase_sf"/>
</dbReference>
<feature type="transmembrane region" description="Helical" evidence="1">
    <location>
        <begin position="326"/>
        <end position="346"/>
    </location>
</feature>
<dbReference type="InterPro" id="IPR008313">
    <property type="entry name" value="GH125"/>
</dbReference>
<dbReference type="PANTHER" id="PTHR31047">
    <property type="entry name" value="MEIOTICALLY UP-REGULATED GENE 157 PROTEIN"/>
    <property type="match status" value="1"/>
</dbReference>
<comment type="caution">
    <text evidence="2">The sequence shown here is derived from an EMBL/GenBank/DDBJ whole genome shotgun (WGS) entry which is preliminary data.</text>
</comment>
<dbReference type="OrthoDB" id="7771656at2759"/>
<dbReference type="SUPFAM" id="SSF48208">
    <property type="entry name" value="Six-hairpin glycosidases"/>
    <property type="match status" value="2"/>
</dbReference>
<keyword evidence="1" id="KW-1133">Transmembrane helix</keyword>
<keyword evidence="1" id="KW-0472">Membrane</keyword>
<proteinExistence type="predicted"/>
<keyword evidence="1" id="KW-0812">Transmembrane</keyword>
<accession>A0A9N9G924</accession>
<dbReference type="Gene3D" id="1.50.10.10">
    <property type="match status" value="2"/>
</dbReference>
<dbReference type="InterPro" id="IPR012341">
    <property type="entry name" value="6hp_glycosidase-like_sf"/>
</dbReference>
<keyword evidence="3" id="KW-1185">Reference proteome</keyword>
<dbReference type="AlphaFoldDB" id="A0A9N9G924"/>
<reference evidence="2" key="1">
    <citation type="submission" date="2021-06" db="EMBL/GenBank/DDBJ databases">
        <authorList>
            <person name="Kallberg Y."/>
            <person name="Tangrot J."/>
            <person name="Rosling A."/>
        </authorList>
    </citation>
    <scope>NUCLEOTIDE SEQUENCE</scope>
    <source>
        <strain evidence="2">MT106</strain>
    </source>
</reference>
<dbReference type="EMBL" id="CAJVPL010001850">
    <property type="protein sequence ID" value="CAG8589942.1"/>
    <property type="molecule type" value="Genomic_DNA"/>
</dbReference>
<evidence type="ECO:0000313" key="3">
    <source>
        <dbReference type="Proteomes" id="UP000789831"/>
    </source>
</evidence>
<dbReference type="SMART" id="SM01149">
    <property type="entry name" value="DUF1237"/>
    <property type="match status" value="1"/>
</dbReference>
<dbReference type="GO" id="GO:0003824">
    <property type="term" value="F:catalytic activity"/>
    <property type="evidence" value="ECO:0007669"/>
    <property type="project" value="UniProtKB-ARBA"/>
</dbReference>
<protein>
    <submittedName>
        <fullName evidence="2">6024_t:CDS:1</fullName>
    </submittedName>
</protein>
<name>A0A9N9G924_9GLOM</name>
<dbReference type="Pfam" id="PF06824">
    <property type="entry name" value="Glyco_hydro_125"/>
    <property type="match status" value="2"/>
</dbReference>
<gene>
    <name evidence="2" type="ORF">AGERDE_LOCUS8555</name>
</gene>
<dbReference type="Proteomes" id="UP000789831">
    <property type="component" value="Unassembled WGS sequence"/>
</dbReference>
<evidence type="ECO:0000256" key="1">
    <source>
        <dbReference type="SAM" id="Phobius"/>
    </source>
</evidence>
<organism evidence="2 3">
    <name type="scientific">Ambispora gerdemannii</name>
    <dbReference type="NCBI Taxonomy" id="144530"/>
    <lineage>
        <taxon>Eukaryota</taxon>
        <taxon>Fungi</taxon>
        <taxon>Fungi incertae sedis</taxon>
        <taxon>Mucoromycota</taxon>
        <taxon>Glomeromycotina</taxon>
        <taxon>Glomeromycetes</taxon>
        <taxon>Archaeosporales</taxon>
        <taxon>Ambisporaceae</taxon>
        <taxon>Ambispora</taxon>
    </lineage>
</organism>
<dbReference type="PANTHER" id="PTHR31047:SF0">
    <property type="entry name" value="MEIOTICALLY UP-REGULATED GENE 157 PROTEIN"/>
    <property type="match status" value="1"/>
</dbReference>
<sequence length="382" mass="43941">MSNNMIKEDFEYNVTGIQRVRPSLLDRKFTSPVIEDVIESMKLRMKDKDLAVLFENCWSNTLDSAIAWHGKSNAYPRTFVVPGNIGIMFIRDSTNQMIPYTPFAKHDPKLKDLILGVILMQAEFLASDPYANSFYPPLDSNLPRPENPWSDNDKTTPLPSSSVWQSKWGADNLAFFLKLTYHYWKNTNDTSFLKNANWSQAAELSVKVFTEQRRATMEEFGHEAYKFTRKTRTASETLLLNGIVLHEEQILTSTQDQEILENLDILKNISLETGLISQAVWYNDPKIVSQPWFASANSLFGEAILRLAEEKPHLIFDMKIESTPNFGLSQILLVLAIFFMLAFCYIRCLCCRRRRKPVPEAHPPSVPNEEVSYQQINNIERV</sequence>
<dbReference type="GO" id="GO:0005975">
    <property type="term" value="P:carbohydrate metabolic process"/>
    <property type="evidence" value="ECO:0007669"/>
    <property type="project" value="InterPro"/>
</dbReference>